<name>A0A9W2XF59_BETSP</name>
<dbReference type="InterPro" id="IPR005225">
    <property type="entry name" value="Small_GTP-bd"/>
</dbReference>
<keyword evidence="3" id="KW-0342">GTP-binding</keyword>
<dbReference type="InterPro" id="IPR001806">
    <property type="entry name" value="Small_GTPase"/>
</dbReference>
<dbReference type="RefSeq" id="XP_055360344.1">
    <property type="nucleotide sequence ID" value="XM_055504369.1"/>
</dbReference>
<dbReference type="SMART" id="SM00174">
    <property type="entry name" value="RHO"/>
    <property type="match status" value="1"/>
</dbReference>
<organism evidence="4 5">
    <name type="scientific">Betta splendens</name>
    <name type="common">Siamese fighting fish</name>
    <dbReference type="NCBI Taxonomy" id="158456"/>
    <lineage>
        <taxon>Eukaryota</taxon>
        <taxon>Metazoa</taxon>
        <taxon>Chordata</taxon>
        <taxon>Craniata</taxon>
        <taxon>Vertebrata</taxon>
        <taxon>Euteleostomi</taxon>
        <taxon>Actinopterygii</taxon>
        <taxon>Neopterygii</taxon>
        <taxon>Teleostei</taxon>
        <taxon>Neoteleostei</taxon>
        <taxon>Acanthomorphata</taxon>
        <taxon>Anabantaria</taxon>
        <taxon>Anabantiformes</taxon>
        <taxon>Anabantoidei</taxon>
        <taxon>Osphronemidae</taxon>
        <taxon>Betta</taxon>
    </lineage>
</organism>
<dbReference type="FunFam" id="3.40.50.300:FF:001179">
    <property type="entry name" value="Rho family GTPase"/>
    <property type="match status" value="1"/>
</dbReference>
<dbReference type="InterPro" id="IPR027417">
    <property type="entry name" value="P-loop_NTPase"/>
</dbReference>
<reference evidence="5" key="1">
    <citation type="submission" date="2025-08" db="UniProtKB">
        <authorList>
            <consortium name="RefSeq"/>
        </authorList>
    </citation>
    <scope>IDENTIFICATION</scope>
</reference>
<evidence type="ECO:0000313" key="5">
    <source>
        <dbReference type="RefSeq" id="XP_055360344.1"/>
    </source>
</evidence>
<evidence type="ECO:0000256" key="1">
    <source>
        <dbReference type="ARBA" id="ARBA00010142"/>
    </source>
</evidence>
<dbReference type="GO" id="GO:0003924">
    <property type="term" value="F:GTPase activity"/>
    <property type="evidence" value="ECO:0007669"/>
    <property type="project" value="InterPro"/>
</dbReference>
<evidence type="ECO:0000256" key="2">
    <source>
        <dbReference type="ARBA" id="ARBA00022741"/>
    </source>
</evidence>
<protein>
    <submittedName>
        <fullName evidence="5">Ras-related protein ced-10-like isoform X4</fullName>
    </submittedName>
</protein>
<dbReference type="GeneID" id="129602893"/>
<dbReference type="PANTHER" id="PTHR24072">
    <property type="entry name" value="RHO FAMILY GTPASE"/>
    <property type="match status" value="1"/>
</dbReference>
<dbReference type="SMART" id="SM00175">
    <property type="entry name" value="RAB"/>
    <property type="match status" value="1"/>
</dbReference>
<proteinExistence type="inferred from homology"/>
<dbReference type="PROSITE" id="PS51419">
    <property type="entry name" value="RAB"/>
    <property type="match status" value="1"/>
</dbReference>
<dbReference type="Pfam" id="PF00071">
    <property type="entry name" value="Ras"/>
    <property type="match status" value="1"/>
</dbReference>
<keyword evidence="4" id="KW-1185">Reference proteome</keyword>
<dbReference type="CDD" id="cd00157">
    <property type="entry name" value="Rho"/>
    <property type="match status" value="1"/>
</dbReference>
<dbReference type="SUPFAM" id="SSF52540">
    <property type="entry name" value="P-loop containing nucleoside triphosphate hydrolases"/>
    <property type="match status" value="1"/>
</dbReference>
<dbReference type="GO" id="GO:0005525">
    <property type="term" value="F:GTP binding"/>
    <property type="evidence" value="ECO:0007669"/>
    <property type="project" value="UniProtKB-KW"/>
</dbReference>
<dbReference type="AlphaFoldDB" id="A0A9W2XF59"/>
<dbReference type="Proteomes" id="UP000515150">
    <property type="component" value="Chromosome 19"/>
</dbReference>
<dbReference type="InterPro" id="IPR003578">
    <property type="entry name" value="Small_GTPase_Rho"/>
</dbReference>
<dbReference type="PROSITE" id="PS51420">
    <property type="entry name" value="RHO"/>
    <property type="match status" value="1"/>
</dbReference>
<evidence type="ECO:0000313" key="4">
    <source>
        <dbReference type="Proteomes" id="UP000515150"/>
    </source>
</evidence>
<dbReference type="Gene3D" id="3.40.50.300">
    <property type="entry name" value="P-loop containing nucleotide triphosphate hydrolases"/>
    <property type="match status" value="1"/>
</dbReference>
<dbReference type="PRINTS" id="PR00449">
    <property type="entry name" value="RASTRNSFRMNG"/>
</dbReference>
<gene>
    <name evidence="5" type="primary">LOC129602893</name>
</gene>
<dbReference type="PROSITE" id="PS51421">
    <property type="entry name" value="RAS"/>
    <property type="match status" value="1"/>
</dbReference>
<comment type="similarity">
    <text evidence="1">Belongs to the small GTPase superfamily. Rho family.</text>
</comment>
<dbReference type="GO" id="GO:0007264">
    <property type="term" value="P:small GTPase-mediated signal transduction"/>
    <property type="evidence" value="ECO:0007669"/>
    <property type="project" value="InterPro"/>
</dbReference>
<dbReference type="SMART" id="SM00173">
    <property type="entry name" value="RAS"/>
    <property type="match status" value="1"/>
</dbReference>
<keyword evidence="2" id="KW-0547">Nucleotide-binding</keyword>
<sequence length="231" mass="26087">MQARKKQAKASYGRSKVGKDCHNLVLSYISYAFFYKPCVSDKVIMQSVKCVAVGDTDIGKTSMIFTYIKKIYPKEYIPGFYDYYSTQVSVDNHKVDLEIRDTSGCEDFDTVRPLCYNGVGVFIICFSIASPASYGNVKNKWLPEIKHHCPNMPFLLVGTKADLRNDQIDLKKQNHITVSQQQGNILAQQIKAVKYVECAAKTQDGLDEVFDEAVRAFLKHLAINKKTCSLL</sequence>
<dbReference type="NCBIfam" id="TIGR00231">
    <property type="entry name" value="small_GTP"/>
    <property type="match status" value="1"/>
</dbReference>
<accession>A0A9W2XF59</accession>
<evidence type="ECO:0000256" key="3">
    <source>
        <dbReference type="ARBA" id="ARBA00023134"/>
    </source>
</evidence>